<dbReference type="GO" id="GO:0045493">
    <property type="term" value="P:xylan catabolic process"/>
    <property type="evidence" value="ECO:0007669"/>
    <property type="project" value="InterPro"/>
</dbReference>
<dbReference type="EMBL" id="SJSK01000001">
    <property type="protein sequence ID" value="TCC93654.1"/>
    <property type="molecule type" value="Genomic_DNA"/>
</dbReference>
<dbReference type="InterPro" id="IPR011658">
    <property type="entry name" value="PA14_dom"/>
</dbReference>
<dbReference type="GO" id="GO:0009044">
    <property type="term" value="F:xylan 1,4-beta-xylosidase activity"/>
    <property type="evidence" value="ECO:0007669"/>
    <property type="project" value="InterPro"/>
</dbReference>
<feature type="domain" description="PA14" evidence="5">
    <location>
        <begin position="460"/>
        <end position="600"/>
    </location>
</feature>
<dbReference type="Pfam" id="PF14310">
    <property type="entry name" value="Fn3-like"/>
    <property type="match status" value="1"/>
</dbReference>
<keyword evidence="3 6" id="KW-0378">Hydrolase</keyword>
<gene>
    <name evidence="6" type="ORF">EZ428_02470</name>
</gene>
<dbReference type="Pfam" id="PF01915">
    <property type="entry name" value="Glyco_hydro_3_C"/>
    <property type="match status" value="1"/>
</dbReference>
<dbReference type="InterPro" id="IPR013783">
    <property type="entry name" value="Ig-like_fold"/>
</dbReference>
<evidence type="ECO:0000313" key="6">
    <source>
        <dbReference type="EMBL" id="TCC93654.1"/>
    </source>
</evidence>
<evidence type="ECO:0000313" key="7">
    <source>
        <dbReference type="Proteomes" id="UP000292884"/>
    </source>
</evidence>
<comment type="similarity">
    <text evidence="1">Belongs to the glycosyl hydrolase 3 family.</text>
</comment>
<name>A0A4R0N5X3_9SPHI</name>
<accession>A0A4R0N5X3</accession>
<dbReference type="InterPro" id="IPR037524">
    <property type="entry name" value="PA14/GLEYA"/>
</dbReference>
<evidence type="ECO:0000256" key="1">
    <source>
        <dbReference type="ARBA" id="ARBA00005336"/>
    </source>
</evidence>
<dbReference type="InterPro" id="IPR036962">
    <property type="entry name" value="Glyco_hydro_3_N_sf"/>
</dbReference>
<dbReference type="InterPro" id="IPR002772">
    <property type="entry name" value="Glyco_hydro_3_C"/>
</dbReference>
<dbReference type="GO" id="GO:0031222">
    <property type="term" value="P:arabinan catabolic process"/>
    <property type="evidence" value="ECO:0007669"/>
    <property type="project" value="TreeGrafter"/>
</dbReference>
<dbReference type="SUPFAM" id="SSF51445">
    <property type="entry name" value="(Trans)glycosidases"/>
    <property type="match status" value="1"/>
</dbReference>
<comment type="caution">
    <text evidence="6">The sequence shown here is derived from an EMBL/GenBank/DDBJ whole genome shotgun (WGS) entry which is preliminary data.</text>
</comment>
<dbReference type="SMART" id="SM00758">
    <property type="entry name" value="PA14"/>
    <property type="match status" value="1"/>
</dbReference>
<dbReference type="InterPro" id="IPR036881">
    <property type="entry name" value="Glyco_hydro_3_C_sf"/>
</dbReference>
<dbReference type="InterPro" id="IPR026891">
    <property type="entry name" value="Fn3-like"/>
</dbReference>
<protein>
    <submittedName>
        <fullName evidence="6">Glycosyl hydrolase</fullName>
    </submittedName>
</protein>
<dbReference type="SUPFAM" id="SSF56988">
    <property type="entry name" value="Anthrax protective antigen"/>
    <property type="match status" value="1"/>
</dbReference>
<dbReference type="Pfam" id="PF07691">
    <property type="entry name" value="PA14"/>
    <property type="match status" value="1"/>
</dbReference>
<dbReference type="Gene3D" id="3.20.20.300">
    <property type="entry name" value="Glycoside hydrolase, family 3, N-terminal domain"/>
    <property type="match status" value="1"/>
</dbReference>
<dbReference type="SUPFAM" id="SSF52279">
    <property type="entry name" value="Beta-D-glucan exohydrolase, C-terminal domain"/>
    <property type="match status" value="1"/>
</dbReference>
<dbReference type="PROSITE" id="PS51820">
    <property type="entry name" value="PA14"/>
    <property type="match status" value="1"/>
</dbReference>
<dbReference type="PANTHER" id="PTHR42721:SF3">
    <property type="entry name" value="BETA-D-XYLOSIDASE 5-RELATED"/>
    <property type="match status" value="1"/>
</dbReference>
<evidence type="ECO:0000259" key="5">
    <source>
        <dbReference type="PROSITE" id="PS51820"/>
    </source>
</evidence>
<feature type="chain" id="PRO_5020371552" evidence="4">
    <location>
        <begin position="22"/>
        <end position="870"/>
    </location>
</feature>
<organism evidence="6 7">
    <name type="scientific">Pedobacter frigiditerrae</name>
    <dbReference type="NCBI Taxonomy" id="2530452"/>
    <lineage>
        <taxon>Bacteria</taxon>
        <taxon>Pseudomonadati</taxon>
        <taxon>Bacteroidota</taxon>
        <taxon>Sphingobacteriia</taxon>
        <taxon>Sphingobacteriales</taxon>
        <taxon>Sphingobacteriaceae</taxon>
        <taxon>Pedobacter</taxon>
    </lineage>
</organism>
<evidence type="ECO:0000256" key="4">
    <source>
        <dbReference type="SAM" id="SignalP"/>
    </source>
</evidence>
<dbReference type="Gene3D" id="3.90.182.10">
    <property type="entry name" value="Toxin - Anthrax Protective Antigen,domain 1"/>
    <property type="match status" value="1"/>
</dbReference>
<dbReference type="Proteomes" id="UP000292884">
    <property type="component" value="Unassembled WGS sequence"/>
</dbReference>
<dbReference type="SMART" id="SM01217">
    <property type="entry name" value="Fn3_like"/>
    <property type="match status" value="1"/>
</dbReference>
<feature type="signal peptide" evidence="4">
    <location>
        <begin position="1"/>
        <end position="21"/>
    </location>
</feature>
<dbReference type="Pfam" id="PF00933">
    <property type="entry name" value="Glyco_hydro_3"/>
    <property type="match status" value="1"/>
</dbReference>
<proteinExistence type="inferred from homology"/>
<dbReference type="OrthoDB" id="9758670at2"/>
<reference evidence="6 7" key="1">
    <citation type="submission" date="2019-02" db="EMBL/GenBank/DDBJ databases">
        <title>Pedobacter sp. RP-1-13 sp. nov., isolated from Arctic soil.</title>
        <authorList>
            <person name="Dahal R.H."/>
        </authorList>
    </citation>
    <scope>NUCLEOTIDE SEQUENCE [LARGE SCALE GENOMIC DNA]</scope>
    <source>
        <strain evidence="6 7">RP-1-13</strain>
    </source>
</reference>
<dbReference type="PRINTS" id="PR00133">
    <property type="entry name" value="GLHYDRLASE3"/>
</dbReference>
<dbReference type="RefSeq" id="WP_131551520.1">
    <property type="nucleotide sequence ID" value="NZ_SJSK01000001.1"/>
</dbReference>
<dbReference type="GO" id="GO:0046556">
    <property type="term" value="F:alpha-L-arabinofuranosidase activity"/>
    <property type="evidence" value="ECO:0007669"/>
    <property type="project" value="TreeGrafter"/>
</dbReference>
<keyword evidence="7" id="KW-1185">Reference proteome</keyword>
<dbReference type="InterPro" id="IPR017853">
    <property type="entry name" value="GH"/>
</dbReference>
<dbReference type="PANTHER" id="PTHR42721">
    <property type="entry name" value="SUGAR HYDROLASE-RELATED"/>
    <property type="match status" value="1"/>
</dbReference>
<dbReference type="InterPro" id="IPR001764">
    <property type="entry name" value="Glyco_hydro_3_N"/>
</dbReference>
<evidence type="ECO:0000256" key="3">
    <source>
        <dbReference type="ARBA" id="ARBA00022801"/>
    </source>
</evidence>
<keyword evidence="2 4" id="KW-0732">Signal</keyword>
<dbReference type="Gene3D" id="2.60.40.10">
    <property type="entry name" value="Immunoglobulins"/>
    <property type="match status" value="1"/>
</dbReference>
<dbReference type="InterPro" id="IPR044993">
    <property type="entry name" value="BXL"/>
</dbReference>
<sequence length="870" mass="96629">MKFKLKISLCLFLALPLSVIAQNKYPFQNTKLDFKKRVDDLVSRMTLEEKVGQMLNAAPAIPRLGIPAYDWWNEVLHGVARTPFKVTVYPQAIGMAATFDKQSLFKMADYSASEGRAINNKAIEMGRSGDRYVGLTYWTPNINIFRDPRWGRGQETYGEDPYLTSVMGASFVKGLQGDDPKYLKAAACAKHYAVHSGPEPDRHVFNAEVSKYDLWDTYLPAFRKLVVESKVEGVMCAYNAFQTQPCCGSDLLMVDILRKQWNFTGYVTSDCWGIDDFFKNHKTHKDAASASADAVLHGTDVECGTDAYKSLVKAVKEGKLLESQIDVSVKRLFMTRFKLGMFDPKEMVKYAQTSSSVLESDEHKAHSLKMARQSIVMLKNKNNTLPLSKSVKKIVVLGPNADNPIAILGNYNGTPSVLKTVLQGIKEKLPNANVVYEKAINFTNDTLLAYRNYSNQCSFDGKQGFKAEYFANNELKGNPVSRQEQSLEHAWQEGQQVGEGIVARNFSARYTTNYLSDADGPVTFEIEGDDGYRFKVDGKEVINAWTRNRWGAQQYKLLAQKGKSYQIVLEYWQGDGKANIKLSAGNYQKTNFIALVERIKDADAIVYVGGISPQLEGEEMKVNFPGFSGGDRTSIMLPKVQTDLMKALHGTGKPVVFVMMTGSAIAIPWEAENIPAIVNCWYGGQSAGTAVADVLFGDYNPAGRLPVTFYASDSDLPNFSDYSMTGRTYRYFSGKPLYGFGYGLSYSSFKYEQLIMPAQIKGGARLNLSVAITNTSNITGEEVVQLYISNPNSKVKSPIKTLKGFERIVLKPGERKVLKFSLSPRELSFIKEDGVAQVIKGKLVISAGGSQPDEMNPTSGNLLKKTITIL</sequence>
<dbReference type="AlphaFoldDB" id="A0A4R0N5X3"/>
<dbReference type="Gene3D" id="3.40.50.1700">
    <property type="entry name" value="Glycoside hydrolase family 3 C-terminal domain"/>
    <property type="match status" value="1"/>
</dbReference>
<evidence type="ECO:0000256" key="2">
    <source>
        <dbReference type="ARBA" id="ARBA00022729"/>
    </source>
</evidence>